<sequence>MRSPFDLTRFMAGDLAETDSGAKVRFVAHVPEADSTQRVVGLIFYWGGAKEILVVSEEGKFGRYREGANSLDLFMAPRVAIAA</sequence>
<keyword evidence="2" id="KW-1185">Reference proteome</keyword>
<dbReference type="AlphaFoldDB" id="A0A1H2PRV6"/>
<dbReference type="Proteomes" id="UP000243719">
    <property type="component" value="Unassembled WGS sequence"/>
</dbReference>
<dbReference type="EMBL" id="FNLO01000007">
    <property type="protein sequence ID" value="SDV49237.1"/>
    <property type="molecule type" value="Genomic_DNA"/>
</dbReference>
<evidence type="ECO:0000313" key="1">
    <source>
        <dbReference type="EMBL" id="SDV49237.1"/>
    </source>
</evidence>
<gene>
    <name evidence="1" type="ORF">SAMN05216551_107173</name>
</gene>
<dbReference type="RefSeq" id="WP_139169688.1">
    <property type="nucleotide sequence ID" value="NZ_FNLO01000007.1"/>
</dbReference>
<proteinExistence type="predicted"/>
<dbReference type="OrthoDB" id="1093854at2"/>
<evidence type="ECO:0000313" key="2">
    <source>
        <dbReference type="Proteomes" id="UP000243719"/>
    </source>
</evidence>
<organism evidence="1 2">
    <name type="scientific">Chitinasiproducens palmae</name>
    <dbReference type="NCBI Taxonomy" id="1770053"/>
    <lineage>
        <taxon>Bacteria</taxon>
        <taxon>Pseudomonadati</taxon>
        <taxon>Pseudomonadota</taxon>
        <taxon>Betaproteobacteria</taxon>
        <taxon>Burkholderiales</taxon>
        <taxon>Burkholderiaceae</taxon>
        <taxon>Chitinasiproducens</taxon>
    </lineage>
</organism>
<protein>
    <submittedName>
        <fullName evidence="1">Uncharacterized protein</fullName>
    </submittedName>
</protein>
<reference evidence="2" key="1">
    <citation type="submission" date="2016-09" db="EMBL/GenBank/DDBJ databases">
        <authorList>
            <person name="Varghese N."/>
            <person name="Submissions S."/>
        </authorList>
    </citation>
    <scope>NUCLEOTIDE SEQUENCE [LARGE SCALE GENOMIC DNA]</scope>
    <source>
        <strain evidence="2">JS23</strain>
    </source>
</reference>
<dbReference type="STRING" id="1770053.SAMN05216551_107173"/>
<accession>A0A1H2PRV6</accession>
<name>A0A1H2PRV6_9BURK</name>